<sequence>MPSDDILIEILKILPELLWTLLAVGVVLFLAPTLKAVLAKRNVSLKFGTDRELTIREFAREVEDRVEGMADQSGSSLERIMLDLEGLKSRVAALEPPTPVGGAAGVTAGDGVAPGEKADMHVGRILWVDDQPRNNAILASVFRGQGWSVEEAVSTGQALAMVGAGYDLIISDIGRTENGRYNPRAGTEFLAELRKAGMTVPTIFFTAPQALDLAFLQSALRAFPPAQATASTRALMRLVEEIREDLT</sequence>
<dbReference type="PROSITE" id="PS50110">
    <property type="entry name" value="RESPONSE_REGULATORY"/>
    <property type="match status" value="1"/>
</dbReference>
<evidence type="ECO:0000313" key="5">
    <source>
        <dbReference type="Proteomes" id="UP001553161"/>
    </source>
</evidence>
<dbReference type="SUPFAM" id="SSF52172">
    <property type="entry name" value="CheY-like"/>
    <property type="match status" value="1"/>
</dbReference>
<feature type="transmembrane region" description="Helical" evidence="2">
    <location>
        <begin position="17"/>
        <end position="38"/>
    </location>
</feature>
<keyword evidence="2" id="KW-0812">Transmembrane</keyword>
<evidence type="ECO:0000313" key="4">
    <source>
        <dbReference type="EMBL" id="MEV8466594.1"/>
    </source>
</evidence>
<evidence type="ECO:0000259" key="3">
    <source>
        <dbReference type="PROSITE" id="PS50110"/>
    </source>
</evidence>
<evidence type="ECO:0000256" key="2">
    <source>
        <dbReference type="SAM" id="Phobius"/>
    </source>
</evidence>
<feature type="domain" description="Response regulatory" evidence="3">
    <location>
        <begin position="124"/>
        <end position="243"/>
    </location>
</feature>
<keyword evidence="2" id="KW-1133">Transmembrane helix</keyword>
<keyword evidence="1" id="KW-0597">Phosphoprotein</keyword>
<comment type="caution">
    <text evidence="4">The sequence shown here is derived from an EMBL/GenBank/DDBJ whole genome shotgun (WGS) entry which is preliminary data.</text>
</comment>
<dbReference type="InterPro" id="IPR011006">
    <property type="entry name" value="CheY-like_superfamily"/>
</dbReference>
<dbReference type="Gene3D" id="3.40.50.2300">
    <property type="match status" value="1"/>
</dbReference>
<dbReference type="RefSeq" id="WP_366192387.1">
    <property type="nucleotide sequence ID" value="NZ_JBFBVU010000006.1"/>
</dbReference>
<evidence type="ECO:0000256" key="1">
    <source>
        <dbReference type="PROSITE-ProRule" id="PRU00169"/>
    </source>
</evidence>
<dbReference type="CDD" id="cd00156">
    <property type="entry name" value="REC"/>
    <property type="match status" value="1"/>
</dbReference>
<proteinExistence type="predicted"/>
<name>A0ABV3L4S4_9RHOB</name>
<accession>A0ABV3L4S4</accession>
<dbReference type="InterPro" id="IPR001789">
    <property type="entry name" value="Sig_transdc_resp-reg_receiver"/>
</dbReference>
<protein>
    <submittedName>
        <fullName evidence="4">Response regulator</fullName>
    </submittedName>
</protein>
<dbReference type="Proteomes" id="UP001553161">
    <property type="component" value="Unassembled WGS sequence"/>
</dbReference>
<feature type="modified residue" description="4-aspartylphosphate" evidence="1">
    <location>
        <position position="172"/>
    </location>
</feature>
<reference evidence="4 5" key="1">
    <citation type="submission" date="2024-07" db="EMBL/GenBank/DDBJ databases">
        <authorList>
            <person name="Kang M."/>
        </authorList>
    </citation>
    <scope>NUCLEOTIDE SEQUENCE [LARGE SCALE GENOMIC DNA]</scope>
    <source>
        <strain evidence="4 5">DFM31</strain>
    </source>
</reference>
<organism evidence="4 5">
    <name type="scientific">Meridianimarinicoccus marinus</name>
    <dbReference type="NCBI Taxonomy" id="3231483"/>
    <lineage>
        <taxon>Bacteria</taxon>
        <taxon>Pseudomonadati</taxon>
        <taxon>Pseudomonadota</taxon>
        <taxon>Alphaproteobacteria</taxon>
        <taxon>Rhodobacterales</taxon>
        <taxon>Paracoccaceae</taxon>
        <taxon>Meridianimarinicoccus</taxon>
    </lineage>
</organism>
<dbReference type="EMBL" id="JBFBVU010000006">
    <property type="protein sequence ID" value="MEV8466594.1"/>
    <property type="molecule type" value="Genomic_DNA"/>
</dbReference>
<dbReference type="Pfam" id="PF00072">
    <property type="entry name" value="Response_reg"/>
    <property type="match status" value="1"/>
</dbReference>
<gene>
    <name evidence="4" type="ORF">AB0T83_07345</name>
</gene>
<keyword evidence="5" id="KW-1185">Reference proteome</keyword>
<keyword evidence="2" id="KW-0472">Membrane</keyword>